<dbReference type="InterPro" id="IPR044974">
    <property type="entry name" value="Disease_R_plants"/>
</dbReference>
<dbReference type="InterPro" id="IPR035897">
    <property type="entry name" value="Toll_tir_struct_dom_sf"/>
</dbReference>
<dbReference type="FunFam" id="3.40.50.10140:FF:000007">
    <property type="entry name" value="Disease resistance protein (TIR-NBS-LRR class)"/>
    <property type="match status" value="1"/>
</dbReference>
<evidence type="ECO:0000259" key="6">
    <source>
        <dbReference type="PROSITE" id="PS50104"/>
    </source>
</evidence>
<dbReference type="PANTHER" id="PTHR11017:SF527">
    <property type="entry name" value="TMV RESISTANCE PROTEIN N-LIKE"/>
    <property type="match status" value="1"/>
</dbReference>
<dbReference type="InterPro" id="IPR001611">
    <property type="entry name" value="Leu-rich_rpt"/>
</dbReference>
<dbReference type="SUPFAM" id="SSF52200">
    <property type="entry name" value="Toll/Interleukin receptor TIR domain"/>
    <property type="match status" value="1"/>
</dbReference>
<evidence type="ECO:0000313" key="7">
    <source>
        <dbReference type="EMBL" id="KAK9942184.1"/>
    </source>
</evidence>
<evidence type="ECO:0000256" key="1">
    <source>
        <dbReference type="ARBA" id="ARBA00022614"/>
    </source>
</evidence>
<evidence type="ECO:0000256" key="3">
    <source>
        <dbReference type="ARBA" id="ARBA00022821"/>
    </source>
</evidence>
<dbReference type="GO" id="GO:0007165">
    <property type="term" value="P:signal transduction"/>
    <property type="evidence" value="ECO:0007669"/>
    <property type="project" value="InterPro"/>
</dbReference>
<dbReference type="Pfam" id="PF00931">
    <property type="entry name" value="NB-ARC"/>
    <property type="match status" value="1"/>
</dbReference>
<dbReference type="PANTHER" id="PTHR11017">
    <property type="entry name" value="LEUCINE-RICH REPEAT-CONTAINING PROTEIN"/>
    <property type="match status" value="1"/>
</dbReference>
<dbReference type="GO" id="GO:0043531">
    <property type="term" value="F:ADP binding"/>
    <property type="evidence" value="ECO:0007669"/>
    <property type="project" value="InterPro"/>
</dbReference>
<keyword evidence="1" id="KW-0433">Leucine-rich repeat</keyword>
<dbReference type="Pfam" id="PF23282">
    <property type="entry name" value="WHD_ROQ1"/>
    <property type="match status" value="1"/>
</dbReference>
<keyword evidence="2" id="KW-0677">Repeat</keyword>
<dbReference type="PROSITE" id="PS50104">
    <property type="entry name" value="TIR"/>
    <property type="match status" value="1"/>
</dbReference>
<dbReference type="SMART" id="SM00255">
    <property type="entry name" value="TIR"/>
    <property type="match status" value="1"/>
</dbReference>
<feature type="domain" description="TIR" evidence="6">
    <location>
        <begin position="53"/>
        <end position="219"/>
    </location>
</feature>
<dbReference type="InterPro" id="IPR027417">
    <property type="entry name" value="P-loop_NTPase"/>
</dbReference>
<dbReference type="PROSITE" id="PS51450">
    <property type="entry name" value="LRR"/>
    <property type="match status" value="1"/>
</dbReference>
<dbReference type="InterPro" id="IPR032675">
    <property type="entry name" value="LRR_dom_sf"/>
</dbReference>
<dbReference type="Gene3D" id="1.10.8.430">
    <property type="entry name" value="Helical domain of apoptotic protease-activating factors"/>
    <property type="match status" value="1"/>
</dbReference>
<reference evidence="7 8" key="1">
    <citation type="journal article" date="2023" name="G3 (Bethesda)">
        <title>A chromosome-length genome assembly and annotation of blackberry (Rubus argutus, cv. 'Hillquist').</title>
        <authorList>
            <person name="Bruna T."/>
            <person name="Aryal R."/>
            <person name="Dudchenko O."/>
            <person name="Sargent D.J."/>
            <person name="Mead D."/>
            <person name="Buti M."/>
            <person name="Cavallini A."/>
            <person name="Hytonen T."/>
            <person name="Andres J."/>
            <person name="Pham M."/>
            <person name="Weisz D."/>
            <person name="Mascagni F."/>
            <person name="Usai G."/>
            <person name="Natali L."/>
            <person name="Bassil N."/>
            <person name="Fernandez G.E."/>
            <person name="Lomsadze A."/>
            <person name="Armour M."/>
            <person name="Olukolu B."/>
            <person name="Poorten T."/>
            <person name="Britton C."/>
            <person name="Davik J."/>
            <person name="Ashrafi H."/>
            <person name="Aiden E.L."/>
            <person name="Borodovsky M."/>
            <person name="Worthington M."/>
        </authorList>
    </citation>
    <scope>NUCLEOTIDE SEQUENCE [LARGE SCALE GENOMIC DNA]</scope>
    <source>
        <strain evidence="7">PI 553951</strain>
    </source>
</reference>
<dbReference type="InterPro" id="IPR002182">
    <property type="entry name" value="NB-ARC"/>
</dbReference>
<feature type="chain" id="PRO_5043766354" description="TIR domain-containing protein" evidence="5">
    <location>
        <begin position="18"/>
        <end position="925"/>
    </location>
</feature>
<protein>
    <recommendedName>
        <fullName evidence="6">TIR domain-containing protein</fullName>
    </recommendedName>
</protein>
<sequence length="925" mass="105463">MLRLSLLSSIGLLGFLAFKLGPKHRPPTLHAPSITTITDIPSSSSPPPPFRKLTYDVFISFRGEDTRRNFTDHLYAALKRKGIHTFRDDGQLEKGKSIAPELSKAIEESRYAIVVLSRNYANSSWCLDEIANILDCLEKKKVLPVFYDVDPSDFRKQTGDHFKKAFAKHEKAFKDEPDKVQRWRSALFQVANLCGWHLKDDGYESVVIQEIVEKISSELIQTVSISEDGLVGMDSHLKEMRSYLDIECPDVRVIGIYGMGGIGKTTIAEVVFEREKAQFEGYCFLKDVREAAEKLGVVHLQMQLLSSLLKIDEDVRNTRMGKNIIKERLRNNRVLIVLDDVNTEDQLEALCDRKWFGQGSRIIITSRDEHLLRAFEVYKVNPLSDDDALQLFRMNAFKEDHELVGEESLKQSKEFLKYANGLPLAIKVLGGSVNGRSVESWSSELDRLKDNPEKKIIDVLKVSFDGLRKTEQEIFLDIACFFKGDDINRVIRVLKGRYNHCPRIDIKVLIEKSLITLLGKKLWMHDLMQTLGQEIVCQEYPEKPEECSRLWVHNDIIDVFDQSKATNAIQSIFLKGSTKDDVVHSINDSFSNMHKLRLLKISNVKFSGSIKYLSNKLQFLQWDDCPLGSFPSHFQPDNLVELHMHSSRIEQLWRGKKVWRLLRHIDMTGSQYLISTPDFTEVLSLEILVLEGCTGLVELHPSLGSLKKLVFLNMRNCKSVESIPPFTSLESLKTLNLSLCSRLKMFPKIEGHMESLLELDLEGTSFEELPPPVEHLAGLTKLNLIGCSKIVEILENLNCMESLEQLYIGGTAIRDTSFLVCMKNLKSLSCKGSRGLDISDCNQMDEDIPDDLSSLISLRKLNLSGNCFVRLPEIFFQLSKLVALYLWNCKRLELVPQKLPSNLKFLFVDGETLILDNLCMMYLTI</sequence>
<dbReference type="InterPro" id="IPR000157">
    <property type="entry name" value="TIR_dom"/>
</dbReference>
<dbReference type="SUPFAM" id="SSF52058">
    <property type="entry name" value="L domain-like"/>
    <property type="match status" value="1"/>
</dbReference>
<dbReference type="InterPro" id="IPR058192">
    <property type="entry name" value="WHD_ROQ1-like"/>
</dbReference>
<dbReference type="Pfam" id="PF01582">
    <property type="entry name" value="TIR"/>
    <property type="match status" value="1"/>
</dbReference>
<dbReference type="Gene3D" id="3.80.10.10">
    <property type="entry name" value="Ribonuclease Inhibitor"/>
    <property type="match status" value="2"/>
</dbReference>
<dbReference type="GO" id="GO:0006952">
    <property type="term" value="P:defense response"/>
    <property type="evidence" value="ECO:0007669"/>
    <property type="project" value="InterPro"/>
</dbReference>
<evidence type="ECO:0000256" key="2">
    <source>
        <dbReference type="ARBA" id="ARBA00022737"/>
    </source>
</evidence>
<proteinExistence type="predicted"/>
<dbReference type="Gene3D" id="3.40.50.10140">
    <property type="entry name" value="Toll/interleukin-1 receptor homology (TIR) domain"/>
    <property type="match status" value="1"/>
</dbReference>
<accession>A0AAW1Y000</accession>
<dbReference type="InterPro" id="IPR042197">
    <property type="entry name" value="Apaf_helical"/>
</dbReference>
<gene>
    <name evidence="7" type="ORF">M0R45_007864</name>
</gene>
<comment type="caution">
    <text evidence="7">The sequence shown here is derived from an EMBL/GenBank/DDBJ whole genome shotgun (WGS) entry which is preliminary data.</text>
</comment>
<keyword evidence="5" id="KW-0732">Signal</keyword>
<feature type="signal peptide" evidence="5">
    <location>
        <begin position="1"/>
        <end position="17"/>
    </location>
</feature>
<dbReference type="InterPro" id="IPR011713">
    <property type="entry name" value="Leu-rich_rpt_3"/>
</dbReference>
<dbReference type="SUPFAM" id="SSF52540">
    <property type="entry name" value="P-loop containing nucleoside triphosphate hydrolases"/>
    <property type="match status" value="1"/>
</dbReference>
<dbReference type="InterPro" id="IPR058546">
    <property type="entry name" value="RPS4B/Roq1-like_LRR"/>
</dbReference>
<dbReference type="Pfam" id="PF07725">
    <property type="entry name" value="LRR_3"/>
    <property type="match status" value="1"/>
</dbReference>
<dbReference type="EMBL" id="JBEDUW010000002">
    <property type="protein sequence ID" value="KAK9942184.1"/>
    <property type="molecule type" value="Genomic_DNA"/>
</dbReference>
<name>A0AAW1Y000_RUBAR</name>
<keyword evidence="8" id="KW-1185">Reference proteome</keyword>
<keyword evidence="3" id="KW-0611">Plant defense</keyword>
<dbReference type="Gene3D" id="3.40.50.300">
    <property type="entry name" value="P-loop containing nucleotide triphosphate hydrolases"/>
    <property type="match status" value="1"/>
</dbReference>
<dbReference type="AlphaFoldDB" id="A0AAW1Y000"/>
<dbReference type="PRINTS" id="PR00364">
    <property type="entry name" value="DISEASERSIST"/>
</dbReference>
<evidence type="ECO:0000313" key="8">
    <source>
        <dbReference type="Proteomes" id="UP001457282"/>
    </source>
</evidence>
<organism evidence="7 8">
    <name type="scientific">Rubus argutus</name>
    <name type="common">Southern blackberry</name>
    <dbReference type="NCBI Taxonomy" id="59490"/>
    <lineage>
        <taxon>Eukaryota</taxon>
        <taxon>Viridiplantae</taxon>
        <taxon>Streptophyta</taxon>
        <taxon>Embryophyta</taxon>
        <taxon>Tracheophyta</taxon>
        <taxon>Spermatophyta</taxon>
        <taxon>Magnoliopsida</taxon>
        <taxon>eudicotyledons</taxon>
        <taxon>Gunneridae</taxon>
        <taxon>Pentapetalae</taxon>
        <taxon>rosids</taxon>
        <taxon>fabids</taxon>
        <taxon>Rosales</taxon>
        <taxon>Rosaceae</taxon>
        <taxon>Rosoideae</taxon>
        <taxon>Rosoideae incertae sedis</taxon>
        <taxon>Rubus</taxon>
    </lineage>
</organism>
<keyword evidence="4" id="KW-0520">NAD</keyword>
<evidence type="ECO:0000256" key="5">
    <source>
        <dbReference type="SAM" id="SignalP"/>
    </source>
</evidence>
<dbReference type="Proteomes" id="UP001457282">
    <property type="component" value="Unassembled WGS sequence"/>
</dbReference>
<evidence type="ECO:0000256" key="4">
    <source>
        <dbReference type="ARBA" id="ARBA00023027"/>
    </source>
</evidence>
<dbReference type="Pfam" id="PF23286">
    <property type="entry name" value="LRR_13"/>
    <property type="match status" value="1"/>
</dbReference>